<keyword evidence="1" id="KW-1133">Transmembrane helix</keyword>
<dbReference type="Proteomes" id="UP000077164">
    <property type="component" value="Unassembled WGS sequence"/>
</dbReference>
<keyword evidence="1" id="KW-0812">Transmembrane</keyword>
<feature type="domain" description="Lnb N-terminal periplasmic" evidence="2">
    <location>
        <begin position="34"/>
        <end position="166"/>
    </location>
</feature>
<accession>A0A167UP87</accession>
<dbReference type="RefSeq" id="WP_066082643.1">
    <property type="nucleotide sequence ID" value="NZ_FRDK01000008.1"/>
</dbReference>
<dbReference type="InterPro" id="IPR025178">
    <property type="entry name" value="Lnb_N"/>
</dbReference>
<evidence type="ECO:0000313" key="4">
    <source>
        <dbReference type="Proteomes" id="UP000077164"/>
    </source>
</evidence>
<protein>
    <recommendedName>
        <fullName evidence="2">Lnb N-terminal periplasmic domain-containing protein</fullName>
    </recommendedName>
</protein>
<feature type="transmembrane region" description="Helical" evidence="1">
    <location>
        <begin position="247"/>
        <end position="266"/>
    </location>
</feature>
<keyword evidence="1" id="KW-0472">Membrane</keyword>
<evidence type="ECO:0000259" key="2">
    <source>
        <dbReference type="Pfam" id="PF13387"/>
    </source>
</evidence>
<evidence type="ECO:0000256" key="1">
    <source>
        <dbReference type="SAM" id="Phobius"/>
    </source>
</evidence>
<reference evidence="3 4" key="1">
    <citation type="submission" date="2016-03" db="EMBL/GenBank/DDBJ databases">
        <title>Draft genome sequence of Flavobacterium fryxellicola DSM 16209.</title>
        <authorList>
            <person name="Shin S.-K."/>
            <person name="Yi H."/>
        </authorList>
    </citation>
    <scope>NUCLEOTIDE SEQUENCE [LARGE SCALE GENOMIC DNA]</scope>
    <source>
        <strain evidence="3 4">DSM 16209</strain>
    </source>
</reference>
<feature type="transmembrane region" description="Helical" evidence="1">
    <location>
        <begin position="273"/>
        <end position="294"/>
    </location>
</feature>
<dbReference type="AlphaFoldDB" id="A0A167UP87"/>
<keyword evidence="4" id="KW-1185">Reference proteome</keyword>
<feature type="transmembrane region" description="Helical" evidence="1">
    <location>
        <begin position="351"/>
        <end position="369"/>
    </location>
</feature>
<dbReference type="Pfam" id="PF13387">
    <property type="entry name" value="Lnb_N"/>
    <property type="match status" value="1"/>
</dbReference>
<comment type="caution">
    <text evidence="3">The sequence shown here is derived from an EMBL/GenBank/DDBJ whole genome shotgun (WGS) entry which is preliminary data.</text>
</comment>
<proteinExistence type="predicted"/>
<name>A0A167UP87_9FLAO</name>
<dbReference type="STRING" id="249352.SAMN05444395_108159"/>
<organism evidence="3 4">
    <name type="scientific">Flavobacterium fryxellicola</name>
    <dbReference type="NCBI Taxonomy" id="249352"/>
    <lineage>
        <taxon>Bacteria</taxon>
        <taxon>Pseudomonadati</taxon>
        <taxon>Bacteroidota</taxon>
        <taxon>Flavobacteriia</taxon>
        <taxon>Flavobacteriales</taxon>
        <taxon>Flavobacteriaceae</taxon>
        <taxon>Flavobacterium</taxon>
    </lineage>
</organism>
<feature type="transmembrane region" description="Helical" evidence="1">
    <location>
        <begin position="300"/>
        <end position="319"/>
    </location>
</feature>
<dbReference type="OrthoDB" id="319167at2"/>
<gene>
    <name evidence="3" type="ORF">FBFR_14745</name>
</gene>
<evidence type="ECO:0000313" key="3">
    <source>
        <dbReference type="EMBL" id="OAB25750.1"/>
    </source>
</evidence>
<feature type="transmembrane region" description="Helical" evidence="1">
    <location>
        <begin position="326"/>
        <end position="345"/>
    </location>
</feature>
<dbReference type="EMBL" id="LVJE01000044">
    <property type="protein sequence ID" value="OAB25750.1"/>
    <property type="molecule type" value="Genomic_DNA"/>
</dbReference>
<sequence length="379" mass="43543">MNASLLKKITLVVLLFFSINYSFGQNIQLSENTKVSVITCGTGNESYSLFGHTAIRVQDSTSSVDVVYNYGAFDFNTSNFVMKFIKGDLQYFAVAHSFPDFINQYQYEKRSVYEQELNIATPLKQKLFDNLNTSLASGESHYTYKFIDKNCTSMVVAIINKTLGTAAIVKNADTDITYRTILYPYFYGHFYEKLGTSIIFGKKVDQLGTQLFLPFELLKSLKKASFESHLLAQESKTIIEFKNEAPFSWWNNPYTHIVLLMFIIFIKKKSVTLFYLSFIAVIGLFFTFVGFYSSHLELGYNYNILLFNPTLLGLLYFYWTKNKKGIYRLALFNLLTLLVYFFLIINKAHLILVLPLVITSGILLVKLAIQNKKRIPIII</sequence>